<gene>
    <name evidence="2" type="ORF">ENSA7_34980</name>
</gene>
<evidence type="ECO:0000313" key="2">
    <source>
        <dbReference type="EMBL" id="PRQ06838.1"/>
    </source>
</evidence>
<dbReference type="InterPro" id="IPR028994">
    <property type="entry name" value="Integrin_alpha_N"/>
</dbReference>
<evidence type="ECO:0000256" key="1">
    <source>
        <dbReference type="ARBA" id="ARBA00022729"/>
    </source>
</evidence>
<dbReference type="Gene3D" id="2.130.10.130">
    <property type="entry name" value="Integrin alpha, N-terminal"/>
    <property type="match status" value="1"/>
</dbReference>
<dbReference type="Proteomes" id="UP000238823">
    <property type="component" value="Unassembled WGS sequence"/>
</dbReference>
<organism evidence="2 3">
    <name type="scientific">Enhygromyxa salina</name>
    <dbReference type="NCBI Taxonomy" id="215803"/>
    <lineage>
        <taxon>Bacteria</taxon>
        <taxon>Pseudomonadati</taxon>
        <taxon>Myxococcota</taxon>
        <taxon>Polyangia</taxon>
        <taxon>Nannocystales</taxon>
        <taxon>Nannocystaceae</taxon>
        <taxon>Enhygromyxa</taxon>
    </lineage>
</organism>
<proteinExistence type="predicted"/>
<keyword evidence="1" id="KW-0732">Signal</keyword>
<dbReference type="SUPFAM" id="SSF69318">
    <property type="entry name" value="Integrin alpha N-terminal domain"/>
    <property type="match status" value="1"/>
</dbReference>
<name>A0A2S9YP34_9BACT</name>
<evidence type="ECO:0000313" key="3">
    <source>
        <dbReference type="Proteomes" id="UP000238823"/>
    </source>
</evidence>
<dbReference type="InterPro" id="IPR013517">
    <property type="entry name" value="FG-GAP"/>
</dbReference>
<dbReference type="AlphaFoldDB" id="A0A2S9YP34"/>
<protein>
    <submittedName>
        <fullName evidence="2">FG-GAP repeat protein</fullName>
    </submittedName>
</protein>
<sequence length="265" mass="28358">MTSDWDGVDFDVLGYPNAPHWDVYKGGANGFANSATTWTVPSGGWTGQGFVRLSGNASDAGDQDWTTTDLDGDGQLDLVVTSDWDGVDFDVLGYPNAPHWDVYKGGANGFANNATTWTVPSGGWTGQGFVRLSGNASDAGDQDWTTTDLDGDGFVDLVVTADWDGVSFEVLGYPNAPHWDVYRGSEDGFEAAAVSWPIPAGGWTGQGFVRLYGSASDAGDQDWTTTDLNGDGYPDLVVTADWDGMSFEVLGYPNMPHWRAYFGTP</sequence>
<accession>A0A2S9YP34</accession>
<dbReference type="EMBL" id="PVNL01000066">
    <property type="protein sequence ID" value="PRQ06838.1"/>
    <property type="molecule type" value="Genomic_DNA"/>
</dbReference>
<dbReference type="Pfam" id="PF01839">
    <property type="entry name" value="FG-GAP"/>
    <property type="match status" value="1"/>
</dbReference>
<comment type="caution">
    <text evidence="2">The sequence shown here is derived from an EMBL/GenBank/DDBJ whole genome shotgun (WGS) entry which is preliminary data.</text>
</comment>
<reference evidence="2 3" key="1">
    <citation type="submission" date="2018-03" db="EMBL/GenBank/DDBJ databases">
        <title>Draft Genome Sequences of the Obligatory Marine Myxobacteria Enhygromyxa salina SWB007.</title>
        <authorList>
            <person name="Poehlein A."/>
            <person name="Moghaddam J.A."/>
            <person name="Harms H."/>
            <person name="Alanjari M."/>
            <person name="Koenig G.M."/>
            <person name="Daniel R."/>
            <person name="Schaeberle T.F."/>
        </authorList>
    </citation>
    <scope>NUCLEOTIDE SEQUENCE [LARGE SCALE GENOMIC DNA]</scope>
    <source>
        <strain evidence="2 3">SWB007</strain>
    </source>
</reference>